<dbReference type="InterPro" id="IPR000086">
    <property type="entry name" value="NUDIX_hydrolase_dom"/>
</dbReference>
<organism evidence="3 4">
    <name type="scientific">Candidatus Enterococcus moelleringii</name>
    <dbReference type="NCBI Taxonomy" id="2815325"/>
    <lineage>
        <taxon>Bacteria</taxon>
        <taxon>Bacillati</taxon>
        <taxon>Bacillota</taxon>
        <taxon>Bacilli</taxon>
        <taxon>Lactobacillales</taxon>
        <taxon>Enterococcaceae</taxon>
        <taxon>Enterococcus</taxon>
    </lineage>
</organism>
<dbReference type="InterPro" id="IPR015797">
    <property type="entry name" value="NUDIX_hydrolase-like_dom_sf"/>
</dbReference>
<evidence type="ECO:0000313" key="4">
    <source>
        <dbReference type="Proteomes" id="UP000664601"/>
    </source>
</evidence>
<name>A0ABS3LAX6_9ENTE</name>
<dbReference type="PROSITE" id="PS51462">
    <property type="entry name" value="NUDIX"/>
    <property type="match status" value="1"/>
</dbReference>
<reference evidence="3 4" key="1">
    <citation type="submission" date="2021-03" db="EMBL/GenBank/DDBJ databases">
        <title>Enterococcal diversity collection.</title>
        <authorList>
            <person name="Gilmore M.S."/>
            <person name="Schwartzman J."/>
            <person name="Van Tyne D."/>
            <person name="Martin M."/>
            <person name="Earl A.M."/>
            <person name="Manson A.L."/>
            <person name="Straub T."/>
            <person name="Salamzade R."/>
            <person name="Saavedra J."/>
            <person name="Lebreton F."/>
            <person name="Prichula J."/>
            <person name="Schaufler K."/>
            <person name="Gaca A."/>
            <person name="Sgardioli B."/>
            <person name="Wagenaar J."/>
            <person name="Strong T."/>
        </authorList>
    </citation>
    <scope>NUCLEOTIDE SEQUENCE [LARGE SCALE GENOMIC DNA]</scope>
    <source>
        <strain evidence="3 4">669A</strain>
    </source>
</reference>
<dbReference type="Gene3D" id="3.90.79.10">
    <property type="entry name" value="Nucleoside Triphosphate Pyrophosphohydrolase"/>
    <property type="match status" value="1"/>
</dbReference>
<feature type="domain" description="Nudix hydrolase" evidence="2">
    <location>
        <begin position="68"/>
        <end position="195"/>
    </location>
</feature>
<dbReference type="PANTHER" id="PTHR43736">
    <property type="entry name" value="ADP-RIBOSE PYROPHOSPHATASE"/>
    <property type="match status" value="1"/>
</dbReference>
<dbReference type="SUPFAM" id="SSF55811">
    <property type="entry name" value="Nudix"/>
    <property type="match status" value="1"/>
</dbReference>
<comment type="caution">
    <text evidence="3">The sequence shown here is derived from an EMBL/GenBank/DDBJ whole genome shotgun (WGS) entry which is preliminary data.</text>
</comment>
<keyword evidence="4" id="KW-1185">Reference proteome</keyword>
<dbReference type="PANTHER" id="PTHR43736:SF1">
    <property type="entry name" value="DIHYDRONEOPTERIN TRIPHOSPHATE DIPHOSPHATASE"/>
    <property type="match status" value="1"/>
</dbReference>
<dbReference type="Proteomes" id="UP000664601">
    <property type="component" value="Unassembled WGS sequence"/>
</dbReference>
<evidence type="ECO:0000259" key="2">
    <source>
        <dbReference type="PROSITE" id="PS51462"/>
    </source>
</evidence>
<dbReference type="Pfam" id="PF00293">
    <property type="entry name" value="NUDIX"/>
    <property type="match status" value="1"/>
</dbReference>
<dbReference type="InterPro" id="IPR059176">
    <property type="entry name" value="UDP-X_N"/>
</dbReference>
<dbReference type="RefSeq" id="WP_207673719.1">
    <property type="nucleotide sequence ID" value="NZ_JAFREM010000018.1"/>
</dbReference>
<dbReference type="GO" id="GO:0016787">
    <property type="term" value="F:hydrolase activity"/>
    <property type="evidence" value="ECO:0007669"/>
    <property type="project" value="UniProtKB-KW"/>
</dbReference>
<dbReference type="Gene3D" id="6.10.250.1120">
    <property type="match status" value="1"/>
</dbReference>
<evidence type="ECO:0000256" key="1">
    <source>
        <dbReference type="ARBA" id="ARBA00005582"/>
    </source>
</evidence>
<evidence type="ECO:0000313" key="3">
    <source>
        <dbReference type="EMBL" id="MBO1306793.1"/>
    </source>
</evidence>
<accession>A0ABS3LAX6</accession>
<dbReference type="EMBL" id="JAFREM010000018">
    <property type="protein sequence ID" value="MBO1306793.1"/>
    <property type="molecule type" value="Genomic_DNA"/>
</dbReference>
<dbReference type="CDD" id="cd18889">
    <property type="entry name" value="NUDIX_ADPRase"/>
    <property type="match status" value="1"/>
</dbReference>
<gene>
    <name evidence="3" type="ORF">JZO70_11505</name>
</gene>
<dbReference type="Pfam" id="PF12535">
    <property type="entry name" value="Nudix_N"/>
    <property type="match status" value="1"/>
</dbReference>
<sequence>MNINEQLTDWAVELQALAQAGLTYTKDSFDKERFERIRTMAVEMLAVQSPLPELEIKKLFAEESGYPTPKLDTRAAIFEEDKILLVQESNYKWSLPGGWVDINQSIKDNTLKEVKEETGFDAQALKIIALQDRNRHNLPRYAYGICKIFVLCERTGGQFEKNIETLQIGWFDLGDLPELAEEKTTTEQIALCFAAKNDPNWQVLFD</sequence>
<keyword evidence="3" id="KW-0378">Hydrolase</keyword>
<proteinExistence type="inferred from homology"/>
<comment type="similarity">
    <text evidence="1">Belongs to the Nudix hydrolase family.</text>
</comment>
<protein>
    <submittedName>
        <fullName evidence="3">NUDIX hydrolase</fullName>
    </submittedName>
</protein>